<dbReference type="EMBL" id="OX465078">
    <property type="protein sequence ID" value="CAI9270757.1"/>
    <property type="molecule type" value="Genomic_DNA"/>
</dbReference>
<evidence type="ECO:0000313" key="2">
    <source>
        <dbReference type="Proteomes" id="UP001177003"/>
    </source>
</evidence>
<protein>
    <submittedName>
        <fullName evidence="1">Uncharacterized protein</fullName>
    </submittedName>
</protein>
<organism evidence="1 2">
    <name type="scientific">Lactuca saligna</name>
    <name type="common">Willowleaf lettuce</name>
    <dbReference type="NCBI Taxonomy" id="75948"/>
    <lineage>
        <taxon>Eukaryota</taxon>
        <taxon>Viridiplantae</taxon>
        <taxon>Streptophyta</taxon>
        <taxon>Embryophyta</taxon>
        <taxon>Tracheophyta</taxon>
        <taxon>Spermatophyta</taxon>
        <taxon>Magnoliopsida</taxon>
        <taxon>eudicotyledons</taxon>
        <taxon>Gunneridae</taxon>
        <taxon>Pentapetalae</taxon>
        <taxon>asterids</taxon>
        <taxon>campanulids</taxon>
        <taxon>Asterales</taxon>
        <taxon>Asteraceae</taxon>
        <taxon>Cichorioideae</taxon>
        <taxon>Cichorieae</taxon>
        <taxon>Lactucinae</taxon>
        <taxon>Lactuca</taxon>
    </lineage>
</organism>
<dbReference type="Proteomes" id="UP001177003">
    <property type="component" value="Chromosome 2"/>
</dbReference>
<dbReference type="AlphaFoldDB" id="A0AA35VVN5"/>
<sequence length="121" mass="13735">MDEVVSGGEDNQFARLLLSIRECERRNSKRSVHRSFAHNEFRSSTLEFLALLRSHGTMEAMENGYDTEPINLQIEFEIHNPKSLYPVRALPPGNVFSKRSNSDPACLKSSLLCPSTFVYSN</sequence>
<accession>A0AA35VVN5</accession>
<proteinExistence type="predicted"/>
<reference evidence="1" key="1">
    <citation type="submission" date="2023-04" db="EMBL/GenBank/DDBJ databases">
        <authorList>
            <person name="Vijverberg K."/>
            <person name="Xiong W."/>
            <person name="Schranz E."/>
        </authorList>
    </citation>
    <scope>NUCLEOTIDE SEQUENCE</scope>
</reference>
<evidence type="ECO:0000313" key="1">
    <source>
        <dbReference type="EMBL" id="CAI9270757.1"/>
    </source>
</evidence>
<gene>
    <name evidence="1" type="ORF">LSALG_LOCUS11054</name>
</gene>
<keyword evidence="2" id="KW-1185">Reference proteome</keyword>
<name>A0AA35VVN5_LACSI</name>